<sequence>MGRLAQYLPASGQDDTWQFINNVNSFEINNIGDPHAIRYFYVGPENGTEGRRRIDVVLEIHPGSTGSAGILYGLNKSRDVYHMLTLDAQGVVRIFRRDDEGFRPLLEQSSSAFQLGRANMLTIVENGNEISYLLNGTSLGSIGGNLYGFGSVGIAAVGEVHAYFTAFSDGAASDRSSAPAQANDSTTLASNGPASPPNEAIEMRRAQIVDQNGPAGQPFAAYETLVPASWKTQGGVKWSNSDGQAGCFTGAGLIWGTGTQDEAYGLAFMDPLSWGMSTDGPAGYMCLGEDLTDAEMVSRAYFQAIATTLQVTIQDVQRAPELEPLTQLIGQAWRASWPATAKVWVDGVVIRAHVRTQQRENDAYFVVITKHAEANYSGAVYRDGRTAIIMGIFTPVGKLDEGHPGFAPIINNLRVNPQWKHLEQKWWEIKLRQPRPNVSSVAKADTSIGDMMFESWKKREGMKDAGHAKSVSGIWEVQPWKTPSGNTVMLNQNYNHAWQLQNGSIVLTNNANFNPMQAFNQTGQQMRQN</sequence>
<gene>
    <name evidence="2" type="ORF">METH_12000</name>
</gene>
<dbReference type="PATRIC" id="fig|999552.6.peg.2395"/>
<reference evidence="2 3" key="1">
    <citation type="submission" date="2013-09" db="EMBL/GenBank/DDBJ databases">
        <authorList>
            <consortium name="DOE Joint Genome Institute"/>
            <person name="Klenk H.-P."/>
            <person name="Huntemann M."/>
            <person name="Han J."/>
            <person name="Chen A."/>
            <person name="Kyrpides N."/>
            <person name="Mavromatis K."/>
            <person name="Markowitz V."/>
            <person name="Palaniappan K."/>
            <person name="Ivanova N."/>
            <person name="Schaumberg A."/>
            <person name="Pati A."/>
            <person name="Liolios K."/>
            <person name="Nordberg H.P."/>
            <person name="Cantor M.N."/>
            <person name="Hua S.X."/>
            <person name="Woyke T."/>
        </authorList>
    </citation>
    <scope>NUCLEOTIDE SEQUENCE [LARGE SCALE GENOMIC DNA]</scope>
    <source>
        <strain evidence="2 3">DSM 14336</strain>
    </source>
</reference>
<feature type="compositionally biased region" description="Polar residues" evidence="1">
    <location>
        <begin position="174"/>
        <end position="193"/>
    </location>
</feature>
<dbReference type="OrthoDB" id="7793849at2"/>
<dbReference type="HOGENOM" id="CLU_514619_0_0_5"/>
<dbReference type="RefSeq" id="WP_024090634.1">
    <property type="nucleotide sequence ID" value="NC_023135.1"/>
</dbReference>
<protein>
    <submittedName>
        <fullName evidence="2">Uncharacterized protein</fullName>
    </submittedName>
</protein>
<proteinExistence type="predicted"/>
<dbReference type="AlphaFoldDB" id="V9VZA3"/>
<evidence type="ECO:0000256" key="1">
    <source>
        <dbReference type="SAM" id="MobiDB-lite"/>
    </source>
</evidence>
<feature type="region of interest" description="Disordered" evidence="1">
    <location>
        <begin position="174"/>
        <end position="198"/>
    </location>
</feature>
<dbReference type="KEGG" id="lmd:METH_12000"/>
<dbReference type="Gene3D" id="2.60.120.560">
    <property type="entry name" value="Exo-inulinase, domain 1"/>
    <property type="match status" value="1"/>
</dbReference>
<evidence type="ECO:0000313" key="3">
    <source>
        <dbReference type="Proteomes" id="UP000018780"/>
    </source>
</evidence>
<accession>V9VZA3</accession>
<dbReference type="Proteomes" id="UP000018780">
    <property type="component" value="Chromosome"/>
</dbReference>
<evidence type="ECO:0000313" key="2">
    <source>
        <dbReference type="EMBL" id="AHD03114.1"/>
    </source>
</evidence>
<dbReference type="EMBL" id="CP006773">
    <property type="protein sequence ID" value="AHD03114.1"/>
    <property type="molecule type" value="Genomic_DNA"/>
</dbReference>
<name>V9VZA3_9RHOB</name>
<keyword evidence="3" id="KW-1185">Reference proteome</keyword>
<organism evidence="2 3">
    <name type="scientific">Leisingera methylohalidivorans DSM 14336</name>
    <dbReference type="NCBI Taxonomy" id="999552"/>
    <lineage>
        <taxon>Bacteria</taxon>
        <taxon>Pseudomonadati</taxon>
        <taxon>Pseudomonadota</taxon>
        <taxon>Alphaproteobacteria</taxon>
        <taxon>Rhodobacterales</taxon>
        <taxon>Roseobacteraceae</taxon>
        <taxon>Leisingera</taxon>
    </lineage>
</organism>